<organism evidence="2 3">
    <name type="scientific">Heterobasidion irregulare (strain TC 32-1)</name>
    <dbReference type="NCBI Taxonomy" id="747525"/>
    <lineage>
        <taxon>Eukaryota</taxon>
        <taxon>Fungi</taxon>
        <taxon>Dikarya</taxon>
        <taxon>Basidiomycota</taxon>
        <taxon>Agaricomycotina</taxon>
        <taxon>Agaricomycetes</taxon>
        <taxon>Russulales</taxon>
        <taxon>Bondarzewiaceae</taxon>
        <taxon>Heterobasidion</taxon>
        <taxon>Heterobasidion annosum species complex</taxon>
    </lineage>
</organism>
<dbReference type="RefSeq" id="XP_009542143.1">
    <property type="nucleotide sequence ID" value="XM_009543848.1"/>
</dbReference>
<dbReference type="GeneID" id="20671959"/>
<keyword evidence="3" id="KW-1185">Reference proteome</keyword>
<protein>
    <submittedName>
        <fullName evidence="2">Uncharacterized protein</fullName>
    </submittedName>
</protein>
<evidence type="ECO:0000256" key="1">
    <source>
        <dbReference type="SAM" id="MobiDB-lite"/>
    </source>
</evidence>
<accession>W4KHG0</accession>
<reference evidence="2 3" key="1">
    <citation type="journal article" date="2012" name="New Phytol.">
        <title>Insight into trade-off between wood decay and parasitism from the genome of a fungal forest pathogen.</title>
        <authorList>
            <person name="Olson A."/>
            <person name="Aerts A."/>
            <person name="Asiegbu F."/>
            <person name="Belbahri L."/>
            <person name="Bouzid O."/>
            <person name="Broberg A."/>
            <person name="Canback B."/>
            <person name="Coutinho P.M."/>
            <person name="Cullen D."/>
            <person name="Dalman K."/>
            <person name="Deflorio G."/>
            <person name="van Diepen L.T."/>
            <person name="Dunand C."/>
            <person name="Duplessis S."/>
            <person name="Durling M."/>
            <person name="Gonthier P."/>
            <person name="Grimwood J."/>
            <person name="Fossdal C.G."/>
            <person name="Hansson D."/>
            <person name="Henrissat B."/>
            <person name="Hietala A."/>
            <person name="Himmelstrand K."/>
            <person name="Hoffmeister D."/>
            <person name="Hogberg N."/>
            <person name="James T.Y."/>
            <person name="Karlsson M."/>
            <person name="Kohler A."/>
            <person name="Kues U."/>
            <person name="Lee Y.H."/>
            <person name="Lin Y.C."/>
            <person name="Lind M."/>
            <person name="Lindquist E."/>
            <person name="Lombard V."/>
            <person name="Lucas S."/>
            <person name="Lunden K."/>
            <person name="Morin E."/>
            <person name="Murat C."/>
            <person name="Park J."/>
            <person name="Raffaello T."/>
            <person name="Rouze P."/>
            <person name="Salamov A."/>
            <person name="Schmutz J."/>
            <person name="Solheim H."/>
            <person name="Stahlberg J."/>
            <person name="Velez H."/>
            <person name="de Vries R.P."/>
            <person name="Wiebenga A."/>
            <person name="Woodward S."/>
            <person name="Yakovlev I."/>
            <person name="Garbelotto M."/>
            <person name="Martin F."/>
            <person name="Grigoriev I.V."/>
            <person name="Stenlid J."/>
        </authorList>
    </citation>
    <scope>NUCLEOTIDE SEQUENCE [LARGE SCALE GENOMIC DNA]</scope>
    <source>
        <strain evidence="2 3">TC 32-1</strain>
    </source>
</reference>
<dbReference type="AlphaFoldDB" id="W4KHG0"/>
<dbReference type="InParanoid" id="W4KHG0"/>
<evidence type="ECO:0000313" key="3">
    <source>
        <dbReference type="Proteomes" id="UP000030671"/>
    </source>
</evidence>
<sequence length="170" mass="18276">MVVAVAPVPGHTVVPLVAVDCILPEEGDSTMAAFELCRVSVVAAGLVTGHVGRARQPQVALFADVSPLRAFRRTAVQPRGLARRWGSPPCRWTSSICCLFLGGRCRGCTTSTTSRVLRKRLSDSAFYPHPSEVRDDGNEGGKERKSEGIDGVRRCAQNKGASVEKEEANE</sequence>
<name>W4KHG0_HETIT</name>
<dbReference type="KEGG" id="hir:HETIRDRAFT_379211"/>
<feature type="region of interest" description="Disordered" evidence="1">
    <location>
        <begin position="127"/>
        <end position="170"/>
    </location>
</feature>
<gene>
    <name evidence="2" type="ORF">HETIRDRAFT_379211</name>
</gene>
<evidence type="ECO:0000313" key="2">
    <source>
        <dbReference type="EMBL" id="ETW85273.1"/>
    </source>
</evidence>
<dbReference type="HOGENOM" id="CLU_1570834_0_0_1"/>
<feature type="compositionally biased region" description="Basic and acidic residues" evidence="1">
    <location>
        <begin position="131"/>
        <end position="153"/>
    </location>
</feature>
<dbReference type="EMBL" id="KI925455">
    <property type="protein sequence ID" value="ETW85273.1"/>
    <property type="molecule type" value="Genomic_DNA"/>
</dbReference>
<dbReference type="Proteomes" id="UP000030671">
    <property type="component" value="Unassembled WGS sequence"/>
</dbReference>
<proteinExistence type="predicted"/>